<dbReference type="AlphaFoldDB" id="A0AAX0LAG6"/>
<gene>
    <name evidence="3" type="ORF">BFG04_02955</name>
</gene>
<comment type="caution">
    <text evidence="3">The sequence shown here is derived from an EMBL/GenBank/DDBJ whole genome shotgun (WGS) entry which is preliminary data.</text>
</comment>
<organism evidence="3 4">
    <name type="scientific">Campylobacter pinnipediorum subsp. pinnipediorum</name>
    <dbReference type="NCBI Taxonomy" id="1660067"/>
    <lineage>
        <taxon>Bacteria</taxon>
        <taxon>Pseudomonadati</taxon>
        <taxon>Campylobacterota</taxon>
        <taxon>Epsilonproteobacteria</taxon>
        <taxon>Campylobacterales</taxon>
        <taxon>Campylobacteraceae</taxon>
        <taxon>Campylobacter</taxon>
    </lineage>
</organism>
<evidence type="ECO:0000313" key="3">
    <source>
        <dbReference type="EMBL" id="OPA77892.1"/>
    </source>
</evidence>
<reference evidence="3 4" key="1">
    <citation type="submission" date="2016-08" db="EMBL/GenBank/DDBJ databases">
        <title>Campylobacter species from sea mammals.</title>
        <authorList>
            <person name="Gilbert M.J."/>
            <person name="Byrne B.A."/>
            <person name="Zomer A.L."/>
            <person name="Wagenaar J.A."/>
        </authorList>
    </citation>
    <scope>NUCLEOTIDE SEQUENCE [LARGE SCALE GENOMIC DNA]</scope>
    <source>
        <strain evidence="3 4">1105248</strain>
    </source>
</reference>
<dbReference type="Proteomes" id="UP000189728">
    <property type="component" value="Unassembled WGS sequence"/>
</dbReference>
<proteinExistence type="predicted"/>
<evidence type="ECO:0000313" key="4">
    <source>
        <dbReference type="Proteomes" id="UP000189728"/>
    </source>
</evidence>
<dbReference type="Pfam" id="PF03061">
    <property type="entry name" value="4HBT"/>
    <property type="match status" value="1"/>
</dbReference>
<dbReference type="SUPFAM" id="SSF54637">
    <property type="entry name" value="Thioesterase/thiol ester dehydrase-isomerase"/>
    <property type="match status" value="1"/>
</dbReference>
<dbReference type="RefSeq" id="WP_069632203.1">
    <property type="nucleotide sequence ID" value="NZ_CP012547.1"/>
</dbReference>
<feature type="coiled-coil region" evidence="1">
    <location>
        <begin position="152"/>
        <end position="179"/>
    </location>
</feature>
<evidence type="ECO:0000256" key="1">
    <source>
        <dbReference type="SAM" id="Coils"/>
    </source>
</evidence>
<dbReference type="InterPro" id="IPR006683">
    <property type="entry name" value="Thioestr_dom"/>
</dbReference>
<name>A0AAX0LAG6_9BACT</name>
<keyword evidence="1" id="KW-0175">Coiled coil</keyword>
<accession>A0AAX0LAG6</accession>
<feature type="domain" description="Thioesterase" evidence="2">
    <location>
        <begin position="75"/>
        <end position="114"/>
    </location>
</feature>
<evidence type="ECO:0000259" key="2">
    <source>
        <dbReference type="Pfam" id="PF03061"/>
    </source>
</evidence>
<dbReference type="EMBL" id="MCRK01000034">
    <property type="protein sequence ID" value="OPA77892.1"/>
    <property type="molecule type" value="Genomic_DNA"/>
</dbReference>
<dbReference type="Gene3D" id="3.10.129.10">
    <property type="entry name" value="Hotdog Thioesterase"/>
    <property type="match status" value="1"/>
</dbReference>
<protein>
    <submittedName>
        <fullName evidence="3">Thioesterase</fullName>
    </submittedName>
</protein>
<sequence>MSDENIFENSSDGIILPEEENPFRNELKTSSAIKLNLSGVVTELKKSYAKTKLFTIEEMVSDNEGLIHSGFVFSAANYAALTSINEEYCVSISARINFFGPVRLGDIVEFEAQAYFDESRKRDVRVTGKVREIKVFEGTFQAVVLEEHVFLAQQKNIQKEAAIRRAKEKEQEKEQEKEKN</sequence>
<dbReference type="GO" id="GO:0016790">
    <property type="term" value="F:thiolester hydrolase activity"/>
    <property type="evidence" value="ECO:0007669"/>
    <property type="project" value="UniProtKB-ARBA"/>
</dbReference>
<dbReference type="InterPro" id="IPR029069">
    <property type="entry name" value="HotDog_dom_sf"/>
</dbReference>